<dbReference type="NCBIfam" id="NF001309">
    <property type="entry name" value="PRK00257.1"/>
    <property type="match status" value="1"/>
</dbReference>
<gene>
    <name evidence="5" type="primary">pdxB</name>
    <name evidence="8" type="ORF">DEO68_04120</name>
</gene>
<keyword evidence="1 5" id="KW-0963">Cytoplasm</keyword>
<dbReference type="AlphaFoldDB" id="A0A3D0KCZ0"/>
<comment type="function">
    <text evidence="5">Catalyzes the oxidation of erythronate-4-phosphate to 3-hydroxy-2-oxo-4-phosphonooxybutanoate.</text>
</comment>
<dbReference type="Gene3D" id="3.30.1370.170">
    <property type="match status" value="1"/>
</dbReference>
<feature type="binding site" evidence="5">
    <location>
        <position position="146"/>
    </location>
    <ligand>
        <name>NAD(+)</name>
        <dbReference type="ChEBI" id="CHEBI:57540"/>
    </ligand>
</feature>
<evidence type="ECO:0000256" key="3">
    <source>
        <dbReference type="ARBA" id="ARBA00023027"/>
    </source>
</evidence>
<evidence type="ECO:0000256" key="5">
    <source>
        <dbReference type="HAMAP-Rule" id="MF_01825"/>
    </source>
</evidence>
<dbReference type="Pfam" id="PF02826">
    <property type="entry name" value="2-Hacid_dh_C"/>
    <property type="match status" value="1"/>
</dbReference>
<comment type="similarity">
    <text evidence="5">Belongs to the D-isomer specific 2-hydroxyacid dehydrogenase family. PdxB subfamily.</text>
</comment>
<evidence type="ECO:0000256" key="1">
    <source>
        <dbReference type="ARBA" id="ARBA00022490"/>
    </source>
</evidence>
<dbReference type="HAMAP" id="MF_01825">
    <property type="entry name" value="PdxB"/>
    <property type="match status" value="1"/>
</dbReference>
<evidence type="ECO:0000259" key="7">
    <source>
        <dbReference type="Pfam" id="PF02826"/>
    </source>
</evidence>
<feature type="binding site" evidence="5">
    <location>
        <position position="267"/>
    </location>
    <ligand>
        <name>NAD(+)</name>
        <dbReference type="ChEBI" id="CHEBI:57540"/>
    </ligand>
</feature>
<dbReference type="InterPro" id="IPR038251">
    <property type="entry name" value="PdxB_dimer_sf"/>
</dbReference>
<feature type="domain" description="D-isomer specific 2-hydroxyacid dehydrogenase catalytic" evidence="6">
    <location>
        <begin position="34"/>
        <end position="314"/>
    </location>
</feature>
<dbReference type="CDD" id="cd12158">
    <property type="entry name" value="ErythrP_dh"/>
    <property type="match status" value="1"/>
</dbReference>
<reference evidence="8" key="1">
    <citation type="journal article" date="2018" name="Nat. Biotechnol.">
        <title>A standardized bacterial taxonomy based on genome phylogeny substantially revises the tree of life.</title>
        <authorList>
            <person name="Parks D.H."/>
            <person name="Chuvochina M."/>
            <person name="Waite D.W."/>
            <person name="Rinke C."/>
            <person name="Skarshewski A."/>
            <person name="Chaumeil P.A."/>
            <person name="Hugenholtz P."/>
        </authorList>
    </citation>
    <scope>NUCLEOTIDE SEQUENCE [LARGE SCALE GENOMIC DNA]</scope>
    <source>
        <strain evidence="8">UBA11284</strain>
    </source>
</reference>
<evidence type="ECO:0000256" key="2">
    <source>
        <dbReference type="ARBA" id="ARBA00023002"/>
    </source>
</evidence>
<comment type="caution">
    <text evidence="5">Lacks conserved residue(s) required for the propagation of feature annotation.</text>
</comment>
<dbReference type="GO" id="GO:0008615">
    <property type="term" value="P:pyridoxine biosynthetic process"/>
    <property type="evidence" value="ECO:0007669"/>
    <property type="project" value="UniProtKB-UniRule"/>
</dbReference>
<accession>A0A3D0KCZ0</accession>
<feature type="active site" description="Proton donor" evidence="5">
    <location>
        <position position="264"/>
    </location>
</feature>
<keyword evidence="2 5" id="KW-0560">Oxidoreductase</keyword>
<comment type="subcellular location">
    <subcellularLocation>
        <location evidence="5">Cytoplasm</location>
    </subcellularLocation>
</comment>
<comment type="catalytic activity">
    <reaction evidence="5">
        <text>4-phospho-D-erythronate + NAD(+) = (R)-3-hydroxy-2-oxo-4-phosphooxybutanoate + NADH + H(+)</text>
        <dbReference type="Rhea" id="RHEA:18829"/>
        <dbReference type="ChEBI" id="CHEBI:15378"/>
        <dbReference type="ChEBI" id="CHEBI:57540"/>
        <dbReference type="ChEBI" id="CHEBI:57945"/>
        <dbReference type="ChEBI" id="CHEBI:58538"/>
        <dbReference type="ChEBI" id="CHEBI:58766"/>
        <dbReference type="EC" id="1.1.1.290"/>
    </reaction>
</comment>
<dbReference type="PANTHER" id="PTHR42938:SF9">
    <property type="entry name" value="FORMATE DEHYDROGENASE 1"/>
    <property type="match status" value="1"/>
</dbReference>
<comment type="subunit">
    <text evidence="5">Homodimer.</text>
</comment>
<dbReference type="PANTHER" id="PTHR42938">
    <property type="entry name" value="FORMATE DEHYDROGENASE 1"/>
    <property type="match status" value="1"/>
</dbReference>
<dbReference type="InterPro" id="IPR020921">
    <property type="entry name" value="Erythronate-4-P_DHase"/>
</dbReference>
<evidence type="ECO:0000256" key="4">
    <source>
        <dbReference type="ARBA" id="ARBA00023096"/>
    </source>
</evidence>
<feature type="domain" description="D-isomer specific 2-hydroxyacid dehydrogenase NAD-binding" evidence="7">
    <location>
        <begin position="109"/>
        <end position="266"/>
    </location>
</feature>
<dbReference type="Gene3D" id="3.40.50.720">
    <property type="entry name" value="NAD(P)-binding Rossmann-like Domain"/>
    <property type="match status" value="2"/>
</dbReference>
<keyword evidence="3 5" id="KW-0520">NAD</keyword>
<evidence type="ECO:0000259" key="6">
    <source>
        <dbReference type="Pfam" id="PF00389"/>
    </source>
</evidence>
<proteinExistence type="inferred from homology"/>
<dbReference type="InterPro" id="IPR006139">
    <property type="entry name" value="D-isomer_2_OHA_DH_cat_dom"/>
</dbReference>
<dbReference type="EMBL" id="DOTR01000022">
    <property type="protein sequence ID" value="HCA01373.1"/>
    <property type="molecule type" value="Genomic_DNA"/>
</dbReference>
<protein>
    <recommendedName>
        <fullName evidence="5">Erythronate-4-phosphate dehydrogenase</fullName>
        <ecNumber evidence="5">1.1.1.290</ecNumber>
    </recommendedName>
</protein>
<dbReference type="GO" id="GO:0033711">
    <property type="term" value="F:4-phosphoerythronate dehydrogenase activity"/>
    <property type="evidence" value="ECO:0007669"/>
    <property type="project" value="UniProtKB-EC"/>
</dbReference>
<feature type="binding site" evidence="5">
    <location>
        <position position="45"/>
    </location>
    <ligand>
        <name>substrate</name>
    </ligand>
</feature>
<dbReference type="EC" id="1.1.1.290" evidence="5"/>
<feature type="binding site" evidence="5">
    <location>
        <position position="185"/>
    </location>
    <ligand>
        <name>NAD(+)</name>
        <dbReference type="ChEBI" id="CHEBI:57540"/>
    </ligand>
</feature>
<dbReference type="GO" id="GO:0005829">
    <property type="term" value="C:cytosol"/>
    <property type="evidence" value="ECO:0007669"/>
    <property type="project" value="TreeGrafter"/>
</dbReference>
<dbReference type="UniPathway" id="UPA00244">
    <property type="reaction ID" value="UER00310"/>
</dbReference>
<comment type="caution">
    <text evidence="8">The sequence shown here is derived from an EMBL/GenBank/DDBJ whole genome shotgun (WGS) entry which is preliminary data.</text>
</comment>
<name>A0A3D0KCZ0_9GAMM</name>
<dbReference type="GO" id="GO:0051287">
    <property type="term" value="F:NAD binding"/>
    <property type="evidence" value="ECO:0007669"/>
    <property type="project" value="InterPro"/>
</dbReference>
<feature type="active site" evidence="5">
    <location>
        <position position="218"/>
    </location>
</feature>
<dbReference type="SUPFAM" id="SSF51735">
    <property type="entry name" value="NAD(P)-binding Rossmann-fold domains"/>
    <property type="match status" value="1"/>
</dbReference>
<feature type="binding site" evidence="5">
    <location>
        <position position="66"/>
    </location>
    <ligand>
        <name>substrate</name>
    </ligand>
</feature>
<comment type="pathway">
    <text evidence="5">Cofactor biosynthesis; pyridoxine 5'-phosphate biosynthesis; pyridoxine 5'-phosphate from D-erythrose 4-phosphate: step 2/5.</text>
</comment>
<dbReference type="InterPro" id="IPR006140">
    <property type="entry name" value="D-isomer_DH_NAD-bd"/>
</dbReference>
<evidence type="ECO:0000313" key="8">
    <source>
        <dbReference type="EMBL" id="HCA01373.1"/>
    </source>
</evidence>
<keyword evidence="4 5" id="KW-0664">Pyridoxine biosynthesis</keyword>
<feature type="active site" evidence="5">
    <location>
        <position position="247"/>
    </location>
</feature>
<feature type="binding site" evidence="5">
    <location>
        <position position="242"/>
    </location>
    <ligand>
        <name>NAD(+)</name>
        <dbReference type="ChEBI" id="CHEBI:57540"/>
    </ligand>
</feature>
<dbReference type="InterPro" id="IPR029752">
    <property type="entry name" value="D-isomer_DH_CS1"/>
</dbReference>
<organism evidence="8">
    <name type="scientific">Halomonas campaniensis</name>
    <dbReference type="NCBI Taxonomy" id="213554"/>
    <lineage>
        <taxon>Bacteria</taxon>
        <taxon>Pseudomonadati</taxon>
        <taxon>Pseudomonadota</taxon>
        <taxon>Gammaproteobacteria</taxon>
        <taxon>Oceanospirillales</taxon>
        <taxon>Halomonadaceae</taxon>
        <taxon>Halomonas</taxon>
    </lineage>
</organism>
<sequence>MKLVIDANIPAADLCFESFGTLHRLPGREIRPTDVADADALIVRSITQVNHALLAQSPVRFVGTCTIGTDHIDRALLSERGIGFASAPGCNADAVVDYVLSSLLLISERQGWSLLTRRVGIVGAGNVGSRLQQRLQALGVETMVCDPPRAEKEHPGKGPAAVGEAGLFCSLDSVIEHCDVVCLHTPLVKEGPHATYQLLNAERINDLTPGTVLLNAGRGDCIDGLALRSRLAGKGDITAILDVWEDEPEIDAGLRDLVALATPHIAGHSLDGKLRGTWMIQQALAQHIERPSGVTFSELCPRPALSALTLQQAMPTEEALRLCTRAVYDVRRDHDALQRHVFHQGIKKGFDYCRSNYPLRREFATLRVLLENDATVLEAPLLAAGFQVRCV</sequence>
<dbReference type="SUPFAM" id="SSF52283">
    <property type="entry name" value="Formate/glycerate dehydrogenase catalytic domain-like"/>
    <property type="match status" value="1"/>
</dbReference>
<dbReference type="PROSITE" id="PS00065">
    <property type="entry name" value="D_2_HYDROXYACID_DH_1"/>
    <property type="match status" value="1"/>
</dbReference>
<dbReference type="Pfam" id="PF00389">
    <property type="entry name" value="2-Hacid_dh"/>
    <property type="match status" value="1"/>
</dbReference>
<dbReference type="InterPro" id="IPR036291">
    <property type="entry name" value="NAD(P)-bd_dom_sf"/>
</dbReference>
<dbReference type="GO" id="GO:0036001">
    <property type="term" value="P:'de novo' pyridoxal 5'-phosphate biosynthetic process"/>
    <property type="evidence" value="ECO:0007669"/>
    <property type="project" value="TreeGrafter"/>
</dbReference>